<dbReference type="Proteomes" id="UP000000374">
    <property type="component" value="Chromosome"/>
</dbReference>
<dbReference type="STRING" id="391735.Veis_1374"/>
<dbReference type="Pfam" id="PF13609">
    <property type="entry name" value="Porin_4"/>
    <property type="match status" value="1"/>
</dbReference>
<dbReference type="Gene3D" id="2.40.160.10">
    <property type="entry name" value="Porin"/>
    <property type="match status" value="1"/>
</dbReference>
<evidence type="ECO:0000256" key="10">
    <source>
        <dbReference type="ARBA" id="ARBA00023237"/>
    </source>
</evidence>
<sequence>MKAPCQFIVSASLLATCAGVSAQSSVTVYGLMDLAIERVTNLGPLHGQVTRMPSLTGSLPSRLGFRATEDLGGGLSAGFTLEMGIAPDSGALNQGGRSFGRQSFVSVGGPWGTVGMGRQYTALYWSLLGSDVMGPSLHTFANLDSYIPNTRTDNSISYRGNFFDGLSVGATYSLGRDVVNAGPSPAGTNCPGESATDQRACRGWSAYAKHDKPTWGVAIAIDAIRGGPGAFGGFILSAMKDTRSTLNGHLKFGEMKIGGGLIRRNNDASVATPRSDLWFIGLSYPLTPVLILDAQYSQLKFDRSANKATHPVARMTYFLSKRTAVYASVGHITNRGSLALAVSAAQPGSAPVAGGSQNGVGFGLRHSF</sequence>
<dbReference type="HOGENOM" id="CLU_038238_2_0_4"/>
<dbReference type="EMBL" id="CP000542">
    <property type="protein sequence ID" value="ABM57138.1"/>
    <property type="molecule type" value="Genomic_DNA"/>
</dbReference>
<gene>
    <name evidence="13" type="ordered locus">Veis_1374</name>
</gene>
<evidence type="ECO:0000313" key="13">
    <source>
        <dbReference type="EMBL" id="ABM57138.1"/>
    </source>
</evidence>
<keyword evidence="9" id="KW-0472">Membrane</keyword>
<evidence type="ECO:0000256" key="8">
    <source>
        <dbReference type="ARBA" id="ARBA00023114"/>
    </source>
</evidence>
<keyword evidence="4" id="KW-1134">Transmembrane beta strand</keyword>
<feature type="signal peptide" evidence="11">
    <location>
        <begin position="1"/>
        <end position="22"/>
    </location>
</feature>
<evidence type="ECO:0000256" key="1">
    <source>
        <dbReference type="ARBA" id="ARBA00004571"/>
    </source>
</evidence>
<dbReference type="PANTHER" id="PTHR34501:SF9">
    <property type="entry name" value="MAJOR OUTER MEMBRANE PROTEIN P.IA"/>
    <property type="match status" value="1"/>
</dbReference>
<evidence type="ECO:0000259" key="12">
    <source>
        <dbReference type="Pfam" id="PF13609"/>
    </source>
</evidence>
<dbReference type="SUPFAM" id="SSF56935">
    <property type="entry name" value="Porins"/>
    <property type="match status" value="1"/>
</dbReference>
<keyword evidence="14" id="KW-1185">Reference proteome</keyword>
<dbReference type="GO" id="GO:0009279">
    <property type="term" value="C:cell outer membrane"/>
    <property type="evidence" value="ECO:0007669"/>
    <property type="project" value="UniProtKB-SubCell"/>
</dbReference>
<name>A1WHN1_VEREI</name>
<comment type="subcellular location">
    <subcellularLocation>
        <location evidence="1">Cell outer membrane</location>
        <topology evidence="1">Multi-pass membrane protein</topology>
    </subcellularLocation>
</comment>
<dbReference type="InterPro" id="IPR050298">
    <property type="entry name" value="Gram-neg_bact_OMP"/>
</dbReference>
<dbReference type="RefSeq" id="WP_011809148.1">
    <property type="nucleotide sequence ID" value="NC_008786.1"/>
</dbReference>
<evidence type="ECO:0000256" key="3">
    <source>
        <dbReference type="ARBA" id="ARBA00022448"/>
    </source>
</evidence>
<evidence type="ECO:0000256" key="5">
    <source>
        <dbReference type="ARBA" id="ARBA00022692"/>
    </source>
</evidence>
<evidence type="ECO:0000256" key="7">
    <source>
        <dbReference type="ARBA" id="ARBA00023065"/>
    </source>
</evidence>
<keyword evidence="7" id="KW-0406">Ion transport</keyword>
<keyword evidence="5" id="KW-0812">Transmembrane</keyword>
<dbReference type="eggNOG" id="COG3203">
    <property type="taxonomic scope" value="Bacteria"/>
</dbReference>
<dbReference type="GO" id="GO:0046930">
    <property type="term" value="C:pore complex"/>
    <property type="evidence" value="ECO:0007669"/>
    <property type="project" value="UniProtKB-KW"/>
</dbReference>
<organism evidence="13 14">
    <name type="scientific">Verminephrobacter eiseniae (strain EF01-2)</name>
    <dbReference type="NCBI Taxonomy" id="391735"/>
    <lineage>
        <taxon>Bacteria</taxon>
        <taxon>Pseudomonadati</taxon>
        <taxon>Pseudomonadota</taxon>
        <taxon>Betaproteobacteria</taxon>
        <taxon>Burkholderiales</taxon>
        <taxon>Comamonadaceae</taxon>
        <taxon>Verminephrobacter</taxon>
    </lineage>
</organism>
<dbReference type="GO" id="GO:0015288">
    <property type="term" value="F:porin activity"/>
    <property type="evidence" value="ECO:0007669"/>
    <property type="project" value="UniProtKB-KW"/>
</dbReference>
<feature type="chain" id="PRO_5002640439" evidence="11">
    <location>
        <begin position="23"/>
        <end position="368"/>
    </location>
</feature>
<dbReference type="InterPro" id="IPR023614">
    <property type="entry name" value="Porin_dom_sf"/>
</dbReference>
<evidence type="ECO:0000313" key="14">
    <source>
        <dbReference type="Proteomes" id="UP000000374"/>
    </source>
</evidence>
<protein>
    <submittedName>
        <fullName evidence="13">Porin, Gram-negative type</fullName>
    </submittedName>
</protein>
<dbReference type="InterPro" id="IPR033900">
    <property type="entry name" value="Gram_neg_porin_domain"/>
</dbReference>
<evidence type="ECO:0000256" key="11">
    <source>
        <dbReference type="SAM" id="SignalP"/>
    </source>
</evidence>
<feature type="domain" description="Porin" evidence="12">
    <location>
        <begin position="11"/>
        <end position="336"/>
    </location>
</feature>
<dbReference type="InterPro" id="IPR002299">
    <property type="entry name" value="Porin_Neis"/>
</dbReference>
<evidence type="ECO:0000256" key="4">
    <source>
        <dbReference type="ARBA" id="ARBA00022452"/>
    </source>
</evidence>
<keyword evidence="8" id="KW-0626">Porin</keyword>
<dbReference type="OrthoDB" id="6975458at2"/>
<keyword evidence="10" id="KW-0998">Cell outer membrane</keyword>
<dbReference type="CDD" id="cd00342">
    <property type="entry name" value="gram_neg_porins"/>
    <property type="match status" value="1"/>
</dbReference>
<dbReference type="AlphaFoldDB" id="A1WHN1"/>
<keyword evidence="6 11" id="KW-0732">Signal</keyword>
<accession>A1WHN1</accession>
<proteinExistence type="predicted"/>
<dbReference type="GO" id="GO:0006811">
    <property type="term" value="P:monoatomic ion transport"/>
    <property type="evidence" value="ECO:0007669"/>
    <property type="project" value="UniProtKB-KW"/>
</dbReference>
<keyword evidence="3" id="KW-0813">Transport</keyword>
<comment type="subunit">
    <text evidence="2">Homotrimer.</text>
</comment>
<evidence type="ECO:0000256" key="6">
    <source>
        <dbReference type="ARBA" id="ARBA00022729"/>
    </source>
</evidence>
<dbReference type="PRINTS" id="PR00184">
    <property type="entry name" value="NEISSPPORIN"/>
</dbReference>
<reference evidence="14" key="1">
    <citation type="submission" date="2006-12" db="EMBL/GenBank/DDBJ databases">
        <title>Complete sequence of chromosome 1 of Verminephrobacter eiseniae EF01-2.</title>
        <authorList>
            <person name="Copeland A."/>
            <person name="Lucas S."/>
            <person name="Lapidus A."/>
            <person name="Barry K."/>
            <person name="Detter J.C."/>
            <person name="Glavina del Rio T."/>
            <person name="Dalin E."/>
            <person name="Tice H."/>
            <person name="Pitluck S."/>
            <person name="Chertkov O."/>
            <person name="Brettin T."/>
            <person name="Bruce D."/>
            <person name="Han C."/>
            <person name="Tapia R."/>
            <person name="Gilna P."/>
            <person name="Schmutz J."/>
            <person name="Larimer F."/>
            <person name="Land M."/>
            <person name="Hauser L."/>
            <person name="Kyrpides N."/>
            <person name="Kim E."/>
            <person name="Stahl D."/>
            <person name="Richardson P."/>
        </authorList>
    </citation>
    <scope>NUCLEOTIDE SEQUENCE [LARGE SCALE GENOMIC DNA]</scope>
    <source>
        <strain evidence="14">EF01-2</strain>
    </source>
</reference>
<dbReference type="PANTHER" id="PTHR34501">
    <property type="entry name" value="PROTEIN YDDL-RELATED"/>
    <property type="match status" value="1"/>
</dbReference>
<evidence type="ECO:0000256" key="9">
    <source>
        <dbReference type="ARBA" id="ARBA00023136"/>
    </source>
</evidence>
<dbReference type="GeneID" id="76463397"/>
<evidence type="ECO:0000256" key="2">
    <source>
        <dbReference type="ARBA" id="ARBA00011233"/>
    </source>
</evidence>
<dbReference type="KEGG" id="vei:Veis_1374"/>